<evidence type="ECO:0000313" key="2">
    <source>
        <dbReference type="EnsemblPlants" id="OPUNC10G08660.1"/>
    </source>
</evidence>
<name>A0A0E0M7P5_ORYPU</name>
<dbReference type="Proteomes" id="UP000026962">
    <property type="component" value="Chromosome 10"/>
</dbReference>
<reference evidence="2" key="1">
    <citation type="submission" date="2015-04" db="UniProtKB">
        <authorList>
            <consortium name="EnsemblPlants"/>
        </authorList>
    </citation>
    <scope>IDENTIFICATION</scope>
</reference>
<sequence>MSPSRKTATTQPIKQISQQIPPLETSQASRIKTPQTNTLTISHPIHPNLSLSLHHQVICKTSTLLVLQQISHPLATLLQDFKAFNTKGASCNILHQAFKSSSPCPARQKEKQHVTIEESSCSSEEEPKRRTHINWTEEENLCLLSCWLHHSTYPVKGNDRKSEYYWKAVVDEFNTNMPTNGYKRSVKQLTTHWGDVERDITKFYGLYSRGQKKAKARLKGKGKDVAPSPSGNQPSQNMILYLEAMSLKAITMIKSAKEKKYQTYLKLLEKDTSNYSEAQHKRHEGVLDQLAKELVEE</sequence>
<evidence type="ECO:0008006" key="4">
    <source>
        <dbReference type="Google" id="ProtNLM"/>
    </source>
</evidence>
<dbReference type="Gramene" id="OPUNC10G08660.1">
    <property type="protein sequence ID" value="OPUNC10G08660.1"/>
    <property type="gene ID" value="OPUNC10G08660"/>
</dbReference>
<feature type="compositionally biased region" description="Polar residues" evidence="1">
    <location>
        <begin position="1"/>
        <end position="10"/>
    </location>
</feature>
<evidence type="ECO:0000256" key="1">
    <source>
        <dbReference type="SAM" id="MobiDB-lite"/>
    </source>
</evidence>
<protein>
    <recommendedName>
        <fullName evidence="4">Myb-like domain-containing protein</fullName>
    </recommendedName>
</protein>
<dbReference type="PANTHER" id="PTHR45224">
    <property type="entry name" value="OS01G0527900 PROTEIN-RELATED"/>
    <property type="match status" value="1"/>
</dbReference>
<dbReference type="EnsemblPlants" id="OPUNC10G08660.1">
    <property type="protein sequence ID" value="OPUNC10G08660.1"/>
    <property type="gene ID" value="OPUNC10G08660"/>
</dbReference>
<organism evidence="2">
    <name type="scientific">Oryza punctata</name>
    <name type="common">Red rice</name>
    <dbReference type="NCBI Taxonomy" id="4537"/>
    <lineage>
        <taxon>Eukaryota</taxon>
        <taxon>Viridiplantae</taxon>
        <taxon>Streptophyta</taxon>
        <taxon>Embryophyta</taxon>
        <taxon>Tracheophyta</taxon>
        <taxon>Spermatophyta</taxon>
        <taxon>Magnoliopsida</taxon>
        <taxon>Liliopsida</taxon>
        <taxon>Poales</taxon>
        <taxon>Poaceae</taxon>
        <taxon>BOP clade</taxon>
        <taxon>Oryzoideae</taxon>
        <taxon>Oryzeae</taxon>
        <taxon>Oryzinae</taxon>
        <taxon>Oryza</taxon>
    </lineage>
</organism>
<feature type="region of interest" description="Disordered" evidence="1">
    <location>
        <begin position="1"/>
        <end position="27"/>
    </location>
</feature>
<feature type="compositionally biased region" description="Low complexity" evidence="1">
    <location>
        <begin position="11"/>
        <end position="22"/>
    </location>
</feature>
<proteinExistence type="predicted"/>
<evidence type="ECO:0000313" key="3">
    <source>
        <dbReference type="Proteomes" id="UP000026962"/>
    </source>
</evidence>
<dbReference type="PANTHER" id="PTHR45224:SF16">
    <property type="entry name" value="OS01G0527900 PROTEIN"/>
    <property type="match status" value="1"/>
</dbReference>
<accession>A0A0E0M7P5</accession>
<dbReference type="AlphaFoldDB" id="A0A0E0M7P5"/>
<dbReference type="HOGENOM" id="CLU_1091448_0_0_1"/>
<reference evidence="2" key="2">
    <citation type="submission" date="2018-05" db="EMBL/GenBank/DDBJ databases">
        <title>OpunRS2 (Oryza punctata Reference Sequence Version 2).</title>
        <authorList>
            <person name="Zhang J."/>
            <person name="Kudrna D."/>
            <person name="Lee S."/>
            <person name="Talag J."/>
            <person name="Welchert J."/>
            <person name="Wing R.A."/>
        </authorList>
    </citation>
    <scope>NUCLEOTIDE SEQUENCE [LARGE SCALE GENOMIC DNA]</scope>
</reference>
<dbReference type="STRING" id="4537.A0A0E0M7P5"/>
<keyword evidence="3" id="KW-1185">Reference proteome</keyword>